<sequence length="86" mass="9449">MTAKRKRVEALEARHVARRERGQEEARAYLAALSDRELDELHAAYLRAEGHPDPDAEAARVGAEIRAMSDADLRALIDRLEAGGAA</sequence>
<protein>
    <submittedName>
        <fullName evidence="1">Uncharacterized protein</fullName>
    </submittedName>
</protein>
<comment type="caution">
    <text evidence="1">The sequence shown here is derived from an EMBL/GenBank/DDBJ whole genome shotgun (WGS) entry which is preliminary data.</text>
</comment>
<dbReference type="RefSeq" id="WP_285521146.1">
    <property type="nucleotide sequence ID" value="NZ_JASNGB010000012.1"/>
</dbReference>
<evidence type="ECO:0000313" key="1">
    <source>
        <dbReference type="EMBL" id="MDL2343103.1"/>
    </source>
</evidence>
<gene>
    <name evidence="1" type="ORF">QOL99_02950</name>
</gene>
<proteinExistence type="predicted"/>
<dbReference type="EMBL" id="JASNGB010000012">
    <property type="protein sequence ID" value="MDL2343103.1"/>
    <property type="molecule type" value="Genomic_DNA"/>
</dbReference>
<keyword evidence="2" id="KW-1185">Reference proteome</keyword>
<accession>A0ABT7JGL1</accession>
<evidence type="ECO:0000313" key="2">
    <source>
        <dbReference type="Proteomes" id="UP001302059"/>
    </source>
</evidence>
<name>A0ABT7JGL1_9DEIO</name>
<organism evidence="1 2">
    <name type="scientific">Deinococcus rhizophilus</name>
    <dbReference type="NCBI Taxonomy" id="3049544"/>
    <lineage>
        <taxon>Bacteria</taxon>
        <taxon>Thermotogati</taxon>
        <taxon>Deinococcota</taxon>
        <taxon>Deinococci</taxon>
        <taxon>Deinococcales</taxon>
        <taxon>Deinococcaceae</taxon>
        <taxon>Deinococcus</taxon>
    </lineage>
</organism>
<dbReference type="Proteomes" id="UP001302059">
    <property type="component" value="Unassembled WGS sequence"/>
</dbReference>
<reference evidence="1 2" key="1">
    <citation type="submission" date="2023-05" db="EMBL/GenBank/DDBJ databases">
        <authorList>
            <person name="Gao F."/>
        </authorList>
    </citation>
    <scope>NUCLEOTIDE SEQUENCE [LARGE SCALE GENOMIC DNA]</scope>
    <source>
        <strain evidence="1 2">MIMF12</strain>
    </source>
</reference>